<organism evidence="3 4">
    <name type="scientific">Bellilinea caldifistulae</name>
    <dbReference type="NCBI Taxonomy" id="360411"/>
    <lineage>
        <taxon>Bacteria</taxon>
        <taxon>Bacillati</taxon>
        <taxon>Chloroflexota</taxon>
        <taxon>Anaerolineae</taxon>
        <taxon>Anaerolineales</taxon>
        <taxon>Anaerolineaceae</taxon>
        <taxon>Bellilinea</taxon>
    </lineage>
</organism>
<keyword evidence="1" id="KW-0472">Membrane</keyword>
<gene>
    <name evidence="3" type="ORF">AC812_09905</name>
</gene>
<dbReference type="InterPro" id="IPR003675">
    <property type="entry name" value="Rce1/LyrA-like_dom"/>
</dbReference>
<feature type="transmembrane region" description="Helical" evidence="1">
    <location>
        <begin position="239"/>
        <end position="259"/>
    </location>
</feature>
<feature type="transmembrane region" description="Helical" evidence="1">
    <location>
        <begin position="290"/>
        <end position="308"/>
    </location>
</feature>
<accession>A0A0P6WYT9</accession>
<feature type="domain" description="CAAX prenyl protease 2/Lysostaphin resistance protein A-like" evidence="2">
    <location>
        <begin position="213"/>
        <end position="299"/>
    </location>
</feature>
<comment type="caution">
    <text evidence="3">The sequence shown here is derived from an EMBL/GenBank/DDBJ whole genome shotgun (WGS) entry which is preliminary data.</text>
</comment>
<protein>
    <recommendedName>
        <fullName evidence="2">CAAX prenyl protease 2/Lysostaphin resistance protein A-like domain-containing protein</fullName>
    </recommendedName>
</protein>
<dbReference type="RefSeq" id="WP_061913265.1">
    <property type="nucleotide sequence ID" value="NZ_DF967971.1"/>
</dbReference>
<feature type="transmembrane region" description="Helical" evidence="1">
    <location>
        <begin position="84"/>
        <end position="102"/>
    </location>
</feature>
<name>A0A0P6WYT9_9CHLR</name>
<keyword evidence="1" id="KW-0812">Transmembrane</keyword>
<proteinExistence type="predicted"/>
<feature type="transmembrane region" description="Helical" evidence="1">
    <location>
        <begin position="207"/>
        <end position="227"/>
    </location>
</feature>
<dbReference type="OrthoDB" id="10019266at2"/>
<evidence type="ECO:0000259" key="2">
    <source>
        <dbReference type="Pfam" id="PF02517"/>
    </source>
</evidence>
<evidence type="ECO:0000313" key="3">
    <source>
        <dbReference type="EMBL" id="KPL75254.1"/>
    </source>
</evidence>
<feature type="transmembrane region" description="Helical" evidence="1">
    <location>
        <begin position="50"/>
        <end position="72"/>
    </location>
</feature>
<dbReference type="AlphaFoldDB" id="A0A0P6WYT9"/>
<reference evidence="3" key="1">
    <citation type="submission" date="2015-07" db="EMBL/GenBank/DDBJ databases">
        <title>Draft genome of Bellilinea caldifistulae DSM 17877.</title>
        <authorList>
            <person name="Hemp J."/>
            <person name="Ward L.M."/>
            <person name="Pace L.A."/>
            <person name="Fischer W.W."/>
        </authorList>
    </citation>
    <scope>NUCLEOTIDE SEQUENCE [LARGE SCALE GENOMIC DNA]</scope>
    <source>
        <strain evidence="3">GOMI-1</strain>
    </source>
</reference>
<dbReference type="EMBL" id="LGHJ01000015">
    <property type="protein sequence ID" value="KPL75254.1"/>
    <property type="molecule type" value="Genomic_DNA"/>
</dbReference>
<dbReference type="STRING" id="360411.AC812_09905"/>
<sequence>MKSNSTLPGAVQRWRAALAFAAGGGLLILLTLGLLWLVQRQPQASAETVVVLISVLTLLVLGFAVGTLGFILRSVLARPGLNPILLTLVLAYVLPAAVYFGLDRLLALRFSGLEQSLPAISLRSPLFPGQPWLFLWQALILAFLGIPAEQNHPLRERTDSSSRPPEWLSGLLGGAAIALLGAYLFSITRGWLETTITVSEMTHPLEVAPLIRWVTLLIGVLVAPWAEERFFRGELIQRWQPRMGTWAAGLASAALFATLQLRPLLWLPAFLAGIGFFWLYRVYGGLKSAVIAHTVVNALLFALGWQWMI</sequence>
<dbReference type="GO" id="GO:0004175">
    <property type="term" value="F:endopeptidase activity"/>
    <property type="evidence" value="ECO:0007669"/>
    <property type="project" value="UniProtKB-ARBA"/>
</dbReference>
<feature type="transmembrane region" description="Helical" evidence="1">
    <location>
        <begin position="265"/>
        <end position="283"/>
    </location>
</feature>
<evidence type="ECO:0000313" key="4">
    <source>
        <dbReference type="Proteomes" id="UP000050514"/>
    </source>
</evidence>
<feature type="transmembrane region" description="Helical" evidence="1">
    <location>
        <begin position="167"/>
        <end position="187"/>
    </location>
</feature>
<evidence type="ECO:0000256" key="1">
    <source>
        <dbReference type="SAM" id="Phobius"/>
    </source>
</evidence>
<keyword evidence="1" id="KW-1133">Transmembrane helix</keyword>
<dbReference type="Proteomes" id="UP000050514">
    <property type="component" value="Unassembled WGS sequence"/>
</dbReference>
<dbReference type="Pfam" id="PF02517">
    <property type="entry name" value="Rce1-like"/>
    <property type="match status" value="1"/>
</dbReference>
<dbReference type="GO" id="GO:0080120">
    <property type="term" value="P:CAAX-box protein maturation"/>
    <property type="evidence" value="ECO:0007669"/>
    <property type="project" value="UniProtKB-ARBA"/>
</dbReference>
<keyword evidence="4" id="KW-1185">Reference proteome</keyword>